<protein>
    <recommendedName>
        <fullName evidence="4">Nicotinamide riboside transporter PnuC</fullName>
    </recommendedName>
</protein>
<dbReference type="AlphaFoldDB" id="A0A2W5H0N9"/>
<proteinExistence type="inferred from homology"/>
<evidence type="ECO:0000256" key="3">
    <source>
        <dbReference type="ARBA" id="ARBA00006669"/>
    </source>
</evidence>
<dbReference type="GO" id="GO:0005886">
    <property type="term" value="C:plasma membrane"/>
    <property type="evidence" value="ECO:0007669"/>
    <property type="project" value="UniProtKB-SubCell"/>
</dbReference>
<evidence type="ECO:0000256" key="5">
    <source>
        <dbReference type="ARBA" id="ARBA00022448"/>
    </source>
</evidence>
<keyword evidence="8 10" id="KW-1133">Transmembrane helix</keyword>
<accession>A0A2W5H0N9</accession>
<feature type="transmembrane region" description="Helical" evidence="10">
    <location>
        <begin position="93"/>
        <end position="112"/>
    </location>
</feature>
<organism evidence="11 12">
    <name type="scientific">Pseudopedobacter saltans</name>
    <dbReference type="NCBI Taxonomy" id="151895"/>
    <lineage>
        <taxon>Bacteria</taxon>
        <taxon>Pseudomonadati</taxon>
        <taxon>Bacteroidota</taxon>
        <taxon>Sphingobacteriia</taxon>
        <taxon>Sphingobacteriales</taxon>
        <taxon>Sphingobacteriaceae</taxon>
        <taxon>Pseudopedobacter</taxon>
    </lineage>
</organism>
<evidence type="ECO:0000313" key="11">
    <source>
        <dbReference type="EMBL" id="PZP49252.1"/>
    </source>
</evidence>
<comment type="similarity">
    <text evidence="3">Belongs to the nicotinamide ribonucleoside (NR) uptake permease (TC 4.B.1) family.</text>
</comment>
<keyword evidence="7 10" id="KW-0812">Transmembrane</keyword>
<dbReference type="PANTHER" id="PTHR36122:SF2">
    <property type="entry name" value="NICOTINAMIDE RIBOSIDE TRANSPORTER PNUC"/>
    <property type="match status" value="1"/>
</dbReference>
<comment type="caution">
    <text evidence="11">The sequence shown here is derived from an EMBL/GenBank/DDBJ whole genome shotgun (WGS) entry which is preliminary data.</text>
</comment>
<evidence type="ECO:0000256" key="1">
    <source>
        <dbReference type="ARBA" id="ARBA00002672"/>
    </source>
</evidence>
<evidence type="ECO:0000256" key="10">
    <source>
        <dbReference type="SAM" id="Phobius"/>
    </source>
</evidence>
<dbReference type="GO" id="GO:0034257">
    <property type="term" value="F:nicotinamide riboside transmembrane transporter activity"/>
    <property type="evidence" value="ECO:0007669"/>
    <property type="project" value="InterPro"/>
</dbReference>
<dbReference type="Proteomes" id="UP000249645">
    <property type="component" value="Unassembled WGS sequence"/>
</dbReference>
<gene>
    <name evidence="11" type="ORF">DI598_08305</name>
</gene>
<feature type="transmembrane region" description="Helical" evidence="10">
    <location>
        <begin position="165"/>
        <end position="182"/>
    </location>
</feature>
<comment type="subcellular location">
    <subcellularLocation>
        <location evidence="2">Cell membrane</location>
        <topology evidence="2">Multi-pass membrane protein</topology>
    </subcellularLocation>
</comment>
<dbReference type="InterPro" id="IPR006419">
    <property type="entry name" value="NMN_transpt_PnuC"/>
</dbReference>
<dbReference type="Pfam" id="PF04973">
    <property type="entry name" value="NMN_transporter"/>
    <property type="match status" value="1"/>
</dbReference>
<reference evidence="11 12" key="1">
    <citation type="submission" date="2017-11" db="EMBL/GenBank/DDBJ databases">
        <title>Infants hospitalized years apart are colonized by the same room-sourced microbial strains.</title>
        <authorList>
            <person name="Brooks B."/>
            <person name="Olm M.R."/>
            <person name="Firek B.A."/>
            <person name="Baker R."/>
            <person name="Thomas B.C."/>
            <person name="Morowitz M.J."/>
            <person name="Banfield J.F."/>
        </authorList>
    </citation>
    <scope>NUCLEOTIDE SEQUENCE [LARGE SCALE GENOMIC DNA]</scope>
    <source>
        <strain evidence="11">S2_009_000_R2_76</strain>
    </source>
</reference>
<comment type="function">
    <text evidence="1">Required for nicotinamide riboside transport across the inner membrane.</text>
</comment>
<evidence type="ECO:0000256" key="2">
    <source>
        <dbReference type="ARBA" id="ARBA00004651"/>
    </source>
</evidence>
<feature type="transmembrane region" description="Helical" evidence="10">
    <location>
        <begin position="49"/>
        <end position="67"/>
    </location>
</feature>
<keyword evidence="9 10" id="KW-0472">Membrane</keyword>
<evidence type="ECO:0000313" key="12">
    <source>
        <dbReference type="Proteomes" id="UP000249645"/>
    </source>
</evidence>
<evidence type="ECO:0000256" key="4">
    <source>
        <dbReference type="ARBA" id="ARBA00017522"/>
    </source>
</evidence>
<dbReference type="PANTHER" id="PTHR36122">
    <property type="entry name" value="NICOTINAMIDE RIBOSIDE TRANSPORTER PNUC"/>
    <property type="match status" value="1"/>
</dbReference>
<keyword evidence="6" id="KW-1003">Cell membrane</keyword>
<evidence type="ECO:0000256" key="9">
    <source>
        <dbReference type="ARBA" id="ARBA00023136"/>
    </source>
</evidence>
<evidence type="ECO:0000256" key="8">
    <source>
        <dbReference type="ARBA" id="ARBA00022989"/>
    </source>
</evidence>
<dbReference type="NCBIfam" id="TIGR01528">
    <property type="entry name" value="NMN_trans_PnuC"/>
    <property type="match status" value="1"/>
</dbReference>
<evidence type="ECO:0000256" key="7">
    <source>
        <dbReference type="ARBA" id="ARBA00022692"/>
    </source>
</evidence>
<feature type="transmembrane region" description="Helical" evidence="10">
    <location>
        <begin position="140"/>
        <end position="159"/>
    </location>
</feature>
<name>A0A2W5H0N9_9SPHI</name>
<dbReference type="EMBL" id="QFOI01000120">
    <property type="protein sequence ID" value="PZP49252.1"/>
    <property type="molecule type" value="Genomic_DNA"/>
</dbReference>
<evidence type="ECO:0000256" key="6">
    <source>
        <dbReference type="ARBA" id="ARBA00022475"/>
    </source>
</evidence>
<feature type="transmembrane region" description="Helical" evidence="10">
    <location>
        <begin position="12"/>
        <end position="42"/>
    </location>
</feature>
<keyword evidence="5" id="KW-0813">Transport</keyword>
<sequence>MTTSQILEYVGVALWIVYLVLAVQEIIWCWIFGILASLLNIFNFYEHQIYAEAVVNVYYVLAAIYGWHHWSELKSKNESARVPVQVWSIQKHVIFYISTAIIAFIWGTILHLRTDSPRPYIDASTASFSFLTTYMEARKILTTWINWFVINIFLVFLQIDRNIPTYAALSAFFAIMSIRGFYRWRKSYLSQKTV</sequence>